<reference evidence="2" key="1">
    <citation type="journal article" date="2014" name="Int. J. Syst. Evol. Microbiol.">
        <title>Complete genome of a new Firmicutes species belonging to the dominant human colonic microbiota ('Ruminococcus bicirculans') reveals two chromosomes and a selective capacity to utilize plant glucans.</title>
        <authorList>
            <consortium name="NISC Comparative Sequencing Program"/>
            <person name="Wegmann U."/>
            <person name="Louis P."/>
            <person name="Goesmann A."/>
            <person name="Henrissat B."/>
            <person name="Duncan S.H."/>
            <person name="Flint H.J."/>
        </authorList>
    </citation>
    <scope>NUCLEOTIDE SEQUENCE</scope>
    <source>
        <strain evidence="2">VKM B-1499</strain>
    </source>
</reference>
<dbReference type="EMBL" id="BSFD01000005">
    <property type="protein sequence ID" value="GLK48977.1"/>
    <property type="molecule type" value="Genomic_DNA"/>
</dbReference>
<keyword evidence="1" id="KW-0472">Membrane</keyword>
<evidence type="ECO:0000313" key="3">
    <source>
        <dbReference type="Proteomes" id="UP001143509"/>
    </source>
</evidence>
<proteinExistence type="predicted"/>
<gene>
    <name evidence="2" type="ORF">GCM10017620_19500</name>
</gene>
<evidence type="ECO:0008006" key="4">
    <source>
        <dbReference type="Google" id="ProtNLM"/>
    </source>
</evidence>
<name>A0ABQ5T9B7_9CAUL</name>
<feature type="transmembrane region" description="Helical" evidence="1">
    <location>
        <begin position="74"/>
        <end position="100"/>
    </location>
</feature>
<dbReference type="Proteomes" id="UP001143509">
    <property type="component" value="Unassembled WGS sequence"/>
</dbReference>
<comment type="caution">
    <text evidence="2">The sequence shown here is derived from an EMBL/GenBank/DDBJ whole genome shotgun (WGS) entry which is preliminary data.</text>
</comment>
<dbReference type="RefSeq" id="WP_271165185.1">
    <property type="nucleotide sequence ID" value="NZ_BSFD01000005.1"/>
</dbReference>
<protein>
    <recommendedName>
        <fullName evidence="4">MFS transporter</fullName>
    </recommendedName>
</protein>
<keyword evidence="1" id="KW-0812">Transmembrane</keyword>
<keyword evidence="3" id="KW-1185">Reference proteome</keyword>
<evidence type="ECO:0000313" key="2">
    <source>
        <dbReference type="EMBL" id="GLK48977.1"/>
    </source>
</evidence>
<reference evidence="2" key="2">
    <citation type="submission" date="2023-01" db="EMBL/GenBank/DDBJ databases">
        <authorList>
            <person name="Sun Q."/>
            <person name="Evtushenko L."/>
        </authorList>
    </citation>
    <scope>NUCLEOTIDE SEQUENCE</scope>
    <source>
        <strain evidence="2">VKM B-1499</strain>
    </source>
</reference>
<organism evidence="2 3">
    <name type="scientific">Brevundimonas intermedia</name>
    <dbReference type="NCBI Taxonomy" id="74315"/>
    <lineage>
        <taxon>Bacteria</taxon>
        <taxon>Pseudomonadati</taxon>
        <taxon>Pseudomonadota</taxon>
        <taxon>Alphaproteobacteria</taxon>
        <taxon>Caulobacterales</taxon>
        <taxon>Caulobacteraceae</taxon>
        <taxon>Brevundimonas</taxon>
    </lineage>
</organism>
<sequence>MRFWALATGGLLVWAAHFLGLYLLASVADVARDDAGAWRGAGLAFSLACLVVAAGLGLNAFIRSRARSDDATHGFGLALQAGAAVIGGIGVVFQTMVLLAPA</sequence>
<feature type="transmembrane region" description="Helical" evidence="1">
    <location>
        <begin position="41"/>
        <end position="62"/>
    </location>
</feature>
<keyword evidence="1" id="KW-1133">Transmembrane helix</keyword>
<accession>A0ABQ5T9B7</accession>
<evidence type="ECO:0000256" key="1">
    <source>
        <dbReference type="SAM" id="Phobius"/>
    </source>
</evidence>